<keyword evidence="4 12" id="KW-0963">Cytoplasm</keyword>
<keyword evidence="11 12" id="KW-0742">SOS response</keyword>
<accession>A0A1Q6R330</accession>
<evidence type="ECO:0000313" key="15">
    <source>
        <dbReference type="EMBL" id="OLA36775.1"/>
    </source>
</evidence>
<evidence type="ECO:0000256" key="4">
    <source>
        <dbReference type="ARBA" id="ARBA00022490"/>
    </source>
</evidence>
<feature type="binding site" evidence="12">
    <location>
        <begin position="30"/>
        <end position="37"/>
    </location>
    <ligand>
        <name>ATP</name>
        <dbReference type="ChEBI" id="CHEBI:30616"/>
    </ligand>
</feature>
<reference evidence="15 16" key="1">
    <citation type="journal article" date="2016" name="Nat. Biotechnol.">
        <title>Measurement of bacterial replication rates in microbial communities.</title>
        <authorList>
            <person name="Brown C.T."/>
            <person name="Olm M.R."/>
            <person name="Thomas B.C."/>
            <person name="Banfield J.F."/>
        </authorList>
    </citation>
    <scope>NUCLEOTIDE SEQUENCE [LARGE SCALE GENOMIC DNA]</scope>
    <source>
        <strain evidence="15">46_33</strain>
    </source>
</reference>
<dbReference type="GO" id="GO:0005524">
    <property type="term" value="F:ATP binding"/>
    <property type="evidence" value="ECO:0007669"/>
    <property type="project" value="UniProtKB-UniRule"/>
</dbReference>
<evidence type="ECO:0000256" key="1">
    <source>
        <dbReference type="ARBA" id="ARBA00004496"/>
    </source>
</evidence>
<name>A0A1Q6R330_9FIRM</name>
<dbReference type="Proteomes" id="UP000186777">
    <property type="component" value="Unassembled WGS sequence"/>
</dbReference>
<evidence type="ECO:0000256" key="12">
    <source>
        <dbReference type="HAMAP-Rule" id="MF_00365"/>
    </source>
</evidence>
<dbReference type="InterPro" id="IPR027417">
    <property type="entry name" value="P-loop_NTPase"/>
</dbReference>
<dbReference type="PROSITE" id="PS00618">
    <property type="entry name" value="RECF_2"/>
    <property type="match status" value="1"/>
</dbReference>
<evidence type="ECO:0000256" key="11">
    <source>
        <dbReference type="ARBA" id="ARBA00023236"/>
    </source>
</evidence>
<dbReference type="InterPro" id="IPR003395">
    <property type="entry name" value="RecF/RecN/SMC_N"/>
</dbReference>
<keyword evidence="7 12" id="KW-0227">DNA damage</keyword>
<evidence type="ECO:0000256" key="7">
    <source>
        <dbReference type="ARBA" id="ARBA00022763"/>
    </source>
</evidence>
<evidence type="ECO:0000256" key="5">
    <source>
        <dbReference type="ARBA" id="ARBA00022705"/>
    </source>
</evidence>
<comment type="subcellular location">
    <subcellularLocation>
        <location evidence="1 12 13">Cytoplasm</location>
    </subcellularLocation>
</comment>
<dbReference type="Gene3D" id="3.40.50.300">
    <property type="entry name" value="P-loop containing nucleotide triphosphate hydrolases"/>
    <property type="match status" value="1"/>
</dbReference>
<dbReference type="EMBL" id="MNTG01000040">
    <property type="protein sequence ID" value="OLA36775.1"/>
    <property type="molecule type" value="Genomic_DNA"/>
</dbReference>
<keyword evidence="8 12" id="KW-0067">ATP-binding</keyword>
<feature type="domain" description="RecF/RecN/SMC N-terminal" evidence="14">
    <location>
        <begin position="3"/>
        <end position="354"/>
    </location>
</feature>
<keyword evidence="5 12" id="KW-0235">DNA replication</keyword>
<dbReference type="PANTHER" id="PTHR32182">
    <property type="entry name" value="DNA REPLICATION AND REPAIR PROTEIN RECF"/>
    <property type="match status" value="1"/>
</dbReference>
<dbReference type="GO" id="GO:0006260">
    <property type="term" value="P:DNA replication"/>
    <property type="evidence" value="ECO:0007669"/>
    <property type="project" value="UniProtKB-UniRule"/>
</dbReference>
<dbReference type="Pfam" id="PF02463">
    <property type="entry name" value="SMC_N"/>
    <property type="match status" value="1"/>
</dbReference>
<evidence type="ECO:0000256" key="2">
    <source>
        <dbReference type="ARBA" id="ARBA00008016"/>
    </source>
</evidence>
<organism evidence="15 16">
    <name type="scientific">Phascolarctobacterium succinatutens</name>
    <dbReference type="NCBI Taxonomy" id="626940"/>
    <lineage>
        <taxon>Bacteria</taxon>
        <taxon>Bacillati</taxon>
        <taxon>Bacillota</taxon>
        <taxon>Negativicutes</taxon>
        <taxon>Acidaminococcales</taxon>
        <taxon>Acidaminococcaceae</taxon>
        <taxon>Phascolarctobacterium</taxon>
    </lineage>
</organism>
<dbReference type="InterPro" id="IPR018078">
    <property type="entry name" value="DNA-binding_RecF_CS"/>
</dbReference>
<dbReference type="PANTHER" id="PTHR32182:SF0">
    <property type="entry name" value="DNA REPLICATION AND REPAIR PROTEIN RECF"/>
    <property type="match status" value="1"/>
</dbReference>
<dbReference type="AlphaFoldDB" id="A0A1Q6R330"/>
<sequence length="375" mass="42543">MKINSLYAVNFRNYESCKLQLSSMINVFYGQNAQGKTNLLEAIFYSAFGMSHRTSAEEEMLKMGADAMAVGVEYASFSGSHEVKIKKYRQHERWQKEILLDGARVRPKEHYGALNAVMFSPEDLQLVKGEPALRRRFFDMQIAQTDPVYYDLLLKYNRVLQQRNRLLKELRDNGGSPDILQPWNEEFIRLAAAIVRRRLAALGKLQAIAGEIYSSITKGSEMLQVRYEQKANNSTLLYPQSAAEAAEDFYREQLSERQRLDILRGNTGIGPHRDDLQLLLNGLSLRAFGSQGQQRSGALALKLSQLQYVKNELGEFPVLLLDDVMSELDNSRRAQLLLFIDGRVQTFITVNDRELIPELAGNAYFKISGGSISEA</sequence>
<dbReference type="GO" id="GO:0000731">
    <property type="term" value="P:DNA synthesis involved in DNA repair"/>
    <property type="evidence" value="ECO:0007669"/>
    <property type="project" value="TreeGrafter"/>
</dbReference>
<evidence type="ECO:0000313" key="16">
    <source>
        <dbReference type="Proteomes" id="UP000186777"/>
    </source>
</evidence>
<dbReference type="RefSeq" id="WP_303680246.1">
    <property type="nucleotide sequence ID" value="NZ_DBEZXK010000004.1"/>
</dbReference>
<dbReference type="SUPFAM" id="SSF52540">
    <property type="entry name" value="P-loop containing nucleoside triphosphate hydrolases"/>
    <property type="match status" value="1"/>
</dbReference>
<dbReference type="Gene3D" id="1.20.1050.90">
    <property type="entry name" value="RecF/RecN/SMC, N-terminal domain"/>
    <property type="match status" value="1"/>
</dbReference>
<protein>
    <recommendedName>
        <fullName evidence="3 12">DNA replication and repair protein RecF</fullName>
    </recommendedName>
</protein>
<comment type="caution">
    <text evidence="15">The sequence shown here is derived from an EMBL/GenBank/DDBJ whole genome shotgun (WGS) entry which is preliminary data.</text>
</comment>
<dbReference type="GO" id="GO:0005737">
    <property type="term" value="C:cytoplasm"/>
    <property type="evidence" value="ECO:0007669"/>
    <property type="project" value="UniProtKB-SubCell"/>
</dbReference>
<evidence type="ECO:0000256" key="6">
    <source>
        <dbReference type="ARBA" id="ARBA00022741"/>
    </source>
</evidence>
<keyword evidence="6 12" id="KW-0547">Nucleotide-binding</keyword>
<dbReference type="NCBIfam" id="TIGR00611">
    <property type="entry name" value="recf"/>
    <property type="match status" value="1"/>
</dbReference>
<evidence type="ECO:0000259" key="14">
    <source>
        <dbReference type="Pfam" id="PF02463"/>
    </source>
</evidence>
<dbReference type="InterPro" id="IPR042174">
    <property type="entry name" value="RecF_2"/>
</dbReference>
<keyword evidence="10 12" id="KW-0234">DNA repair</keyword>
<dbReference type="GO" id="GO:0003697">
    <property type="term" value="F:single-stranded DNA binding"/>
    <property type="evidence" value="ECO:0007669"/>
    <property type="project" value="UniProtKB-UniRule"/>
</dbReference>
<dbReference type="InterPro" id="IPR001238">
    <property type="entry name" value="DNA-binding_RecF"/>
</dbReference>
<gene>
    <name evidence="12" type="primary">recF</name>
    <name evidence="15" type="ORF">BHW43_08680</name>
</gene>
<dbReference type="GO" id="GO:0006302">
    <property type="term" value="P:double-strand break repair"/>
    <property type="evidence" value="ECO:0007669"/>
    <property type="project" value="TreeGrafter"/>
</dbReference>
<comment type="function">
    <text evidence="12 13">The RecF protein is involved in DNA metabolism; it is required for DNA replication and normal SOS inducibility. RecF binds preferentially to single-stranded, linear DNA. It also seems to bind ATP.</text>
</comment>
<keyword evidence="9 12" id="KW-0238">DNA-binding</keyword>
<evidence type="ECO:0000256" key="8">
    <source>
        <dbReference type="ARBA" id="ARBA00022840"/>
    </source>
</evidence>
<dbReference type="HAMAP" id="MF_00365">
    <property type="entry name" value="RecF"/>
    <property type="match status" value="1"/>
</dbReference>
<dbReference type="GO" id="GO:0009432">
    <property type="term" value="P:SOS response"/>
    <property type="evidence" value="ECO:0007669"/>
    <property type="project" value="UniProtKB-UniRule"/>
</dbReference>
<proteinExistence type="inferred from homology"/>
<dbReference type="STRING" id="626940.BHW43_08680"/>
<evidence type="ECO:0000256" key="10">
    <source>
        <dbReference type="ARBA" id="ARBA00023204"/>
    </source>
</evidence>
<comment type="similarity">
    <text evidence="2 12 13">Belongs to the RecF family.</text>
</comment>
<evidence type="ECO:0000256" key="3">
    <source>
        <dbReference type="ARBA" id="ARBA00020170"/>
    </source>
</evidence>
<evidence type="ECO:0000256" key="13">
    <source>
        <dbReference type="RuleBase" id="RU000578"/>
    </source>
</evidence>
<dbReference type="PROSITE" id="PS00617">
    <property type="entry name" value="RECF_1"/>
    <property type="match status" value="1"/>
</dbReference>
<evidence type="ECO:0000256" key="9">
    <source>
        <dbReference type="ARBA" id="ARBA00023125"/>
    </source>
</evidence>